<accession>S2JYJ6</accession>
<dbReference type="InterPro" id="IPR019544">
    <property type="entry name" value="Tetratricopeptide_SHNi-TPR_dom"/>
</dbReference>
<evidence type="ECO:0000256" key="5">
    <source>
        <dbReference type="ARBA" id="ARBA00023242"/>
    </source>
</evidence>
<feature type="coiled-coil region" evidence="7">
    <location>
        <begin position="248"/>
        <end position="309"/>
    </location>
</feature>
<keyword evidence="11" id="KW-1185">Reference proteome</keyword>
<feature type="region of interest" description="Disordered" evidence="8">
    <location>
        <begin position="125"/>
        <end position="157"/>
    </location>
</feature>
<reference evidence="11" key="1">
    <citation type="submission" date="2013-05" db="EMBL/GenBank/DDBJ databases">
        <title>The Genome sequence of Mucor circinelloides f. circinelloides 1006PhL.</title>
        <authorList>
            <consortium name="The Broad Institute Genomics Platform"/>
            <person name="Cuomo C."/>
            <person name="Earl A."/>
            <person name="Findley K."/>
            <person name="Lee S.C."/>
            <person name="Walker B."/>
            <person name="Young S."/>
            <person name="Zeng Q."/>
            <person name="Gargeya S."/>
            <person name="Fitzgerald M."/>
            <person name="Haas B."/>
            <person name="Abouelleil A."/>
            <person name="Allen A.W."/>
            <person name="Alvarado L."/>
            <person name="Arachchi H.M."/>
            <person name="Berlin A.M."/>
            <person name="Chapman S.B."/>
            <person name="Gainer-Dewar J."/>
            <person name="Goldberg J."/>
            <person name="Griggs A."/>
            <person name="Gujja S."/>
            <person name="Hansen M."/>
            <person name="Howarth C."/>
            <person name="Imamovic A."/>
            <person name="Ireland A."/>
            <person name="Larimer J."/>
            <person name="McCowan C."/>
            <person name="Murphy C."/>
            <person name="Pearson M."/>
            <person name="Poon T.W."/>
            <person name="Priest M."/>
            <person name="Roberts A."/>
            <person name="Saif S."/>
            <person name="Shea T."/>
            <person name="Sisk P."/>
            <person name="Sykes S."/>
            <person name="Wortman J."/>
            <person name="Nusbaum C."/>
            <person name="Birren B."/>
        </authorList>
    </citation>
    <scope>NUCLEOTIDE SEQUENCE [LARGE SCALE GENOMIC DNA]</scope>
    <source>
        <strain evidence="11">1006PhL</strain>
    </source>
</reference>
<evidence type="ECO:0000256" key="3">
    <source>
        <dbReference type="ARBA" id="ARBA00022737"/>
    </source>
</evidence>
<evidence type="ECO:0000313" key="10">
    <source>
        <dbReference type="EMBL" id="EPB84890.1"/>
    </source>
</evidence>
<protein>
    <recommendedName>
        <fullName evidence="9">Tetratricopeptide SHNi-TPR domain-containing protein</fullName>
    </recommendedName>
</protein>
<dbReference type="SMART" id="SM00028">
    <property type="entry name" value="TPR"/>
    <property type="match status" value="2"/>
</dbReference>
<dbReference type="InterPro" id="IPR011990">
    <property type="entry name" value="TPR-like_helical_dom_sf"/>
</dbReference>
<dbReference type="GO" id="GO:0006335">
    <property type="term" value="P:DNA replication-dependent chromatin assembly"/>
    <property type="evidence" value="ECO:0007669"/>
    <property type="project" value="TreeGrafter"/>
</dbReference>
<name>S2JYJ6_MUCC1</name>
<comment type="similarity">
    <text evidence="2">Belongs to the NASP family.</text>
</comment>
<dbReference type="GO" id="GO:0042393">
    <property type="term" value="F:histone binding"/>
    <property type="evidence" value="ECO:0007669"/>
    <property type="project" value="TreeGrafter"/>
</dbReference>
<comment type="subcellular location">
    <subcellularLocation>
        <location evidence="1">Nucleus</location>
    </subcellularLocation>
</comment>
<dbReference type="Proteomes" id="UP000014254">
    <property type="component" value="Unassembled WGS sequence"/>
</dbReference>
<feature type="domain" description="Tetratricopeptide SHNi-TPR" evidence="9">
    <location>
        <begin position="185"/>
        <end position="220"/>
    </location>
</feature>
<dbReference type="GO" id="GO:0034080">
    <property type="term" value="P:CENP-A containing chromatin assembly"/>
    <property type="evidence" value="ECO:0007669"/>
    <property type="project" value="TreeGrafter"/>
</dbReference>
<evidence type="ECO:0000256" key="2">
    <source>
        <dbReference type="ARBA" id="ARBA00008402"/>
    </source>
</evidence>
<dbReference type="SUPFAM" id="SSF48452">
    <property type="entry name" value="TPR-like"/>
    <property type="match status" value="1"/>
</dbReference>
<dbReference type="PANTHER" id="PTHR15081">
    <property type="entry name" value="NUCLEAR AUTOANTIGENIC SPERM PROTEIN NASP -RELATED"/>
    <property type="match status" value="1"/>
</dbReference>
<feature type="repeat" description="TPR" evidence="6">
    <location>
        <begin position="185"/>
        <end position="218"/>
    </location>
</feature>
<organism evidence="10 11">
    <name type="scientific">Mucor circinelloides f. circinelloides (strain 1006PhL)</name>
    <name type="common">Mucormycosis agent</name>
    <name type="synonym">Calyptromyces circinelloides</name>
    <dbReference type="NCBI Taxonomy" id="1220926"/>
    <lineage>
        <taxon>Eukaryota</taxon>
        <taxon>Fungi</taxon>
        <taxon>Fungi incertae sedis</taxon>
        <taxon>Mucoromycota</taxon>
        <taxon>Mucoromycotina</taxon>
        <taxon>Mucoromycetes</taxon>
        <taxon>Mucorales</taxon>
        <taxon>Mucorineae</taxon>
        <taxon>Mucoraceae</taxon>
        <taxon>Mucor</taxon>
    </lineage>
</organism>
<dbReference type="InterPro" id="IPR019734">
    <property type="entry name" value="TPR_rpt"/>
</dbReference>
<feature type="compositionally biased region" description="Acidic residues" evidence="8">
    <location>
        <begin position="132"/>
        <end position="157"/>
    </location>
</feature>
<keyword evidence="5" id="KW-0539">Nucleus</keyword>
<evidence type="ECO:0000256" key="4">
    <source>
        <dbReference type="ARBA" id="ARBA00022803"/>
    </source>
</evidence>
<dbReference type="GO" id="GO:0005654">
    <property type="term" value="C:nucleoplasm"/>
    <property type="evidence" value="ECO:0007669"/>
    <property type="project" value="TreeGrafter"/>
</dbReference>
<evidence type="ECO:0000256" key="1">
    <source>
        <dbReference type="ARBA" id="ARBA00004123"/>
    </source>
</evidence>
<dbReference type="OrthoDB" id="5587616at2759"/>
<dbReference type="InterPro" id="IPR051730">
    <property type="entry name" value="NASP-like"/>
</dbReference>
<dbReference type="EMBL" id="KE124026">
    <property type="protein sequence ID" value="EPB84890.1"/>
    <property type="molecule type" value="Genomic_DNA"/>
</dbReference>
<evidence type="ECO:0000259" key="9">
    <source>
        <dbReference type="Pfam" id="PF10516"/>
    </source>
</evidence>
<feature type="region of interest" description="Disordered" evidence="8">
    <location>
        <begin position="356"/>
        <end position="382"/>
    </location>
</feature>
<gene>
    <name evidence="10" type="ORF">HMPREF1544_08325</name>
</gene>
<dbReference type="OMA" id="IAECHYK"/>
<dbReference type="PANTHER" id="PTHR15081:SF1">
    <property type="entry name" value="NUCLEAR AUTOANTIGENIC SPERM PROTEIN"/>
    <property type="match status" value="1"/>
</dbReference>
<evidence type="ECO:0000256" key="8">
    <source>
        <dbReference type="SAM" id="MobiDB-lite"/>
    </source>
</evidence>
<evidence type="ECO:0000256" key="6">
    <source>
        <dbReference type="PROSITE-ProRule" id="PRU00339"/>
    </source>
</evidence>
<dbReference type="FunCoup" id="S2JYJ6">
    <property type="interactions" value="34"/>
</dbReference>
<proteinExistence type="inferred from homology"/>
<dbReference type="InParanoid" id="S2JYJ6"/>
<dbReference type="AlphaFoldDB" id="S2JYJ6"/>
<keyword evidence="7" id="KW-0175">Coiled coil</keyword>
<sequence>MSEQQPSNTKAQELFEQGKLAFNNGEYESSVTKLGEACQLLQLNGDLAPANGDAYFLYGQALLQFAIQQNTVLGQSAQASATKVEEQQETAKEEQGKIVLNMTHYTCIYLSESTEESKNPLFQLSGVPEFKESEEDDEEDEENDEEEEGAGNTADEDFETAWDILDVARVIFEKGEDIKSKLNLADVHLCLGDVSLETEKFNEALSDYEKAIEIKQSVLEDDNRELAEAHYKYALALEFSTEKADQALPELQKAVNVLKKRISNLEAGEGKGKGKGKATDLDEKAVKEIKEINELIPDMELKIEELATRQATEKEAEAMLKAMLGFTKASTELTASTPVNDLSTLVKRKPANDVSNLVKRKADQVVQQGEKEGEEAKKSKLD</sequence>
<keyword evidence="3" id="KW-0677">Repeat</keyword>
<evidence type="ECO:0000313" key="11">
    <source>
        <dbReference type="Proteomes" id="UP000014254"/>
    </source>
</evidence>
<dbReference type="Gene3D" id="1.25.40.10">
    <property type="entry name" value="Tetratricopeptide repeat domain"/>
    <property type="match status" value="1"/>
</dbReference>
<evidence type="ECO:0000256" key="7">
    <source>
        <dbReference type="SAM" id="Coils"/>
    </source>
</evidence>
<dbReference type="eggNOG" id="KOG4563">
    <property type="taxonomic scope" value="Eukaryota"/>
</dbReference>
<dbReference type="PROSITE" id="PS50005">
    <property type="entry name" value="TPR"/>
    <property type="match status" value="1"/>
</dbReference>
<dbReference type="STRING" id="1220926.S2JYJ6"/>
<feature type="compositionally biased region" description="Basic and acidic residues" evidence="8">
    <location>
        <begin position="369"/>
        <end position="382"/>
    </location>
</feature>
<keyword evidence="4 6" id="KW-0802">TPR repeat</keyword>
<dbReference type="VEuPathDB" id="FungiDB:HMPREF1544_08325"/>
<dbReference type="Pfam" id="PF10516">
    <property type="entry name" value="SHNi-TPR"/>
    <property type="match status" value="1"/>
</dbReference>